<protein>
    <submittedName>
        <fullName evidence="8">RNA polymerase sigma factor, sigma-70 family</fullName>
    </submittedName>
</protein>
<gene>
    <name evidence="8" type="ORF">SAMN04489719_1102</name>
</gene>
<reference evidence="9" key="1">
    <citation type="submission" date="2016-10" db="EMBL/GenBank/DDBJ databases">
        <authorList>
            <person name="Varghese N."/>
            <person name="Submissions S."/>
        </authorList>
    </citation>
    <scope>NUCLEOTIDE SEQUENCE [LARGE SCALE GENOMIC DNA]</scope>
    <source>
        <strain evidence="9">DSM 22965</strain>
    </source>
</reference>
<keyword evidence="2" id="KW-0805">Transcription regulation</keyword>
<dbReference type="GO" id="GO:0003677">
    <property type="term" value="F:DNA binding"/>
    <property type="evidence" value="ECO:0007669"/>
    <property type="project" value="UniProtKB-KW"/>
</dbReference>
<dbReference type="InterPro" id="IPR039425">
    <property type="entry name" value="RNA_pol_sigma-70-like"/>
</dbReference>
<dbReference type="Proteomes" id="UP000199649">
    <property type="component" value="Chromosome I"/>
</dbReference>
<dbReference type="OrthoDB" id="9803203at2"/>
<organism evidence="8 9">
    <name type="scientific">Agrococcus carbonis</name>
    <dbReference type="NCBI Taxonomy" id="684552"/>
    <lineage>
        <taxon>Bacteria</taxon>
        <taxon>Bacillati</taxon>
        <taxon>Actinomycetota</taxon>
        <taxon>Actinomycetes</taxon>
        <taxon>Micrococcales</taxon>
        <taxon>Microbacteriaceae</taxon>
        <taxon>Agrococcus</taxon>
    </lineage>
</organism>
<dbReference type="Gene3D" id="1.10.1740.10">
    <property type="match status" value="1"/>
</dbReference>
<dbReference type="AlphaFoldDB" id="A0A1H1MX81"/>
<dbReference type="PANTHER" id="PTHR43133:SF8">
    <property type="entry name" value="RNA POLYMERASE SIGMA FACTOR HI_1459-RELATED"/>
    <property type="match status" value="1"/>
</dbReference>
<evidence type="ECO:0000256" key="5">
    <source>
        <dbReference type="ARBA" id="ARBA00023163"/>
    </source>
</evidence>
<dbReference type="EMBL" id="LT629734">
    <property type="protein sequence ID" value="SDR91075.1"/>
    <property type="molecule type" value="Genomic_DNA"/>
</dbReference>
<dbReference type="InterPro" id="IPR013325">
    <property type="entry name" value="RNA_pol_sigma_r2"/>
</dbReference>
<sequence length="159" mass="17374">MSRAPFESLVEAHGARVWRVCRALLDEADADDAWSETFLAALEAYPTLAHDTRIEGWLVTIAHRKAIDVLRRRSRLVLGEPPDRLAPDATVPGRARDLDLARALLQLPPRQRESVVLHHLGGLPFTEVAAALGASSDAVRRASSDGVRRLRSLMGGDDG</sequence>
<evidence type="ECO:0000256" key="4">
    <source>
        <dbReference type="ARBA" id="ARBA00023125"/>
    </source>
</evidence>
<feature type="domain" description="RNA polymerase sigma-70 region 2" evidence="6">
    <location>
        <begin position="9"/>
        <end position="75"/>
    </location>
</feature>
<dbReference type="Gene3D" id="1.10.10.10">
    <property type="entry name" value="Winged helix-like DNA-binding domain superfamily/Winged helix DNA-binding domain"/>
    <property type="match status" value="1"/>
</dbReference>
<dbReference type="CDD" id="cd06171">
    <property type="entry name" value="Sigma70_r4"/>
    <property type="match status" value="1"/>
</dbReference>
<evidence type="ECO:0000256" key="1">
    <source>
        <dbReference type="ARBA" id="ARBA00010641"/>
    </source>
</evidence>
<dbReference type="InterPro" id="IPR013324">
    <property type="entry name" value="RNA_pol_sigma_r3/r4-like"/>
</dbReference>
<keyword evidence="9" id="KW-1185">Reference proteome</keyword>
<comment type="similarity">
    <text evidence="1">Belongs to the sigma-70 factor family. ECF subfamily.</text>
</comment>
<evidence type="ECO:0000313" key="8">
    <source>
        <dbReference type="EMBL" id="SDR91075.1"/>
    </source>
</evidence>
<dbReference type="GO" id="GO:0006352">
    <property type="term" value="P:DNA-templated transcription initiation"/>
    <property type="evidence" value="ECO:0007669"/>
    <property type="project" value="InterPro"/>
</dbReference>
<dbReference type="InterPro" id="IPR007627">
    <property type="entry name" value="RNA_pol_sigma70_r2"/>
</dbReference>
<accession>A0A1H1MX81</accession>
<dbReference type="Pfam" id="PF04542">
    <property type="entry name" value="Sigma70_r2"/>
    <property type="match status" value="1"/>
</dbReference>
<evidence type="ECO:0000259" key="6">
    <source>
        <dbReference type="Pfam" id="PF04542"/>
    </source>
</evidence>
<dbReference type="SUPFAM" id="SSF88659">
    <property type="entry name" value="Sigma3 and sigma4 domains of RNA polymerase sigma factors"/>
    <property type="match status" value="1"/>
</dbReference>
<evidence type="ECO:0000256" key="2">
    <source>
        <dbReference type="ARBA" id="ARBA00023015"/>
    </source>
</evidence>
<keyword evidence="5" id="KW-0804">Transcription</keyword>
<dbReference type="STRING" id="684552.SAMN04489719_1102"/>
<keyword evidence="3" id="KW-0731">Sigma factor</keyword>
<dbReference type="NCBIfam" id="TIGR02937">
    <property type="entry name" value="sigma70-ECF"/>
    <property type="match status" value="1"/>
</dbReference>
<keyword evidence="4" id="KW-0238">DNA-binding</keyword>
<dbReference type="InterPro" id="IPR013249">
    <property type="entry name" value="RNA_pol_sigma70_r4_t2"/>
</dbReference>
<dbReference type="InterPro" id="IPR036388">
    <property type="entry name" value="WH-like_DNA-bd_sf"/>
</dbReference>
<name>A0A1H1MX81_9MICO</name>
<dbReference type="RefSeq" id="WP_092666079.1">
    <property type="nucleotide sequence ID" value="NZ_LT629734.1"/>
</dbReference>
<feature type="domain" description="RNA polymerase sigma factor 70 region 4 type 2" evidence="7">
    <location>
        <begin position="99"/>
        <end position="149"/>
    </location>
</feature>
<evidence type="ECO:0000256" key="3">
    <source>
        <dbReference type="ARBA" id="ARBA00023082"/>
    </source>
</evidence>
<proteinExistence type="inferred from homology"/>
<dbReference type="GO" id="GO:0016987">
    <property type="term" value="F:sigma factor activity"/>
    <property type="evidence" value="ECO:0007669"/>
    <property type="project" value="UniProtKB-KW"/>
</dbReference>
<evidence type="ECO:0000313" key="9">
    <source>
        <dbReference type="Proteomes" id="UP000199649"/>
    </source>
</evidence>
<dbReference type="InterPro" id="IPR014284">
    <property type="entry name" value="RNA_pol_sigma-70_dom"/>
</dbReference>
<dbReference type="PANTHER" id="PTHR43133">
    <property type="entry name" value="RNA POLYMERASE ECF-TYPE SIGMA FACTO"/>
    <property type="match status" value="1"/>
</dbReference>
<dbReference type="Pfam" id="PF08281">
    <property type="entry name" value="Sigma70_r4_2"/>
    <property type="match status" value="1"/>
</dbReference>
<evidence type="ECO:0000259" key="7">
    <source>
        <dbReference type="Pfam" id="PF08281"/>
    </source>
</evidence>
<dbReference type="SUPFAM" id="SSF88946">
    <property type="entry name" value="Sigma2 domain of RNA polymerase sigma factors"/>
    <property type="match status" value="1"/>
</dbReference>